<evidence type="ECO:0000256" key="2">
    <source>
        <dbReference type="ARBA" id="ARBA00022475"/>
    </source>
</evidence>
<keyword evidence="11" id="KW-1185">Reference proteome</keyword>
<gene>
    <name evidence="10" type="ORF">EYB53_014645</name>
</gene>
<comment type="caution">
    <text evidence="10">The sequence shown here is derived from an EMBL/GenBank/DDBJ whole genome shotgun (WGS) entry which is preliminary data.</text>
</comment>
<dbReference type="Pfam" id="PF00361">
    <property type="entry name" value="Proton_antipo_M"/>
    <property type="match status" value="1"/>
</dbReference>
<organism evidence="10 11">
    <name type="scientific">Candidatus Chloroploca mongolica</name>
    <dbReference type="NCBI Taxonomy" id="2528176"/>
    <lineage>
        <taxon>Bacteria</taxon>
        <taxon>Bacillati</taxon>
        <taxon>Chloroflexota</taxon>
        <taxon>Chloroflexia</taxon>
        <taxon>Chloroflexales</taxon>
        <taxon>Chloroflexineae</taxon>
        <taxon>Oscillochloridaceae</taxon>
        <taxon>Candidatus Chloroploca</taxon>
    </lineage>
</organism>
<evidence type="ECO:0000256" key="1">
    <source>
        <dbReference type="ARBA" id="ARBA00004651"/>
    </source>
</evidence>
<feature type="transmembrane region" description="Helical" evidence="8">
    <location>
        <begin position="53"/>
        <end position="79"/>
    </location>
</feature>
<name>A0ABS4DCB6_9CHLR</name>
<feature type="transmembrane region" description="Helical" evidence="8">
    <location>
        <begin position="305"/>
        <end position="328"/>
    </location>
</feature>
<dbReference type="EMBL" id="SIJK02000026">
    <property type="protein sequence ID" value="MBP1466949.1"/>
    <property type="molecule type" value="Genomic_DNA"/>
</dbReference>
<evidence type="ECO:0000313" key="10">
    <source>
        <dbReference type="EMBL" id="MBP1466949.1"/>
    </source>
</evidence>
<evidence type="ECO:0000313" key="11">
    <source>
        <dbReference type="Proteomes" id="UP001193081"/>
    </source>
</evidence>
<evidence type="ECO:0000256" key="3">
    <source>
        <dbReference type="ARBA" id="ARBA00022692"/>
    </source>
</evidence>
<feature type="transmembrane region" description="Helical" evidence="8">
    <location>
        <begin position="26"/>
        <end position="47"/>
    </location>
</feature>
<dbReference type="RefSeq" id="WP_135479185.1">
    <property type="nucleotide sequence ID" value="NZ_SIJK02000026.1"/>
</dbReference>
<protein>
    <recommendedName>
        <fullName evidence="9">NADH:quinone oxidoreductase/Mrp antiporter transmembrane domain-containing protein</fullName>
    </recommendedName>
</protein>
<accession>A0ABS4DCB6</accession>
<keyword evidence="2" id="KW-1003">Cell membrane</keyword>
<dbReference type="PANTHER" id="PTHR42682:SF3">
    <property type="entry name" value="FORMATE HYDROGENLYASE SUBUNIT 3-RELATED"/>
    <property type="match status" value="1"/>
</dbReference>
<feature type="transmembrane region" description="Helical" evidence="8">
    <location>
        <begin position="151"/>
        <end position="172"/>
    </location>
</feature>
<evidence type="ECO:0000256" key="7">
    <source>
        <dbReference type="RuleBase" id="RU000320"/>
    </source>
</evidence>
<feature type="transmembrane region" description="Helical" evidence="8">
    <location>
        <begin position="184"/>
        <end position="205"/>
    </location>
</feature>
<proteinExistence type="predicted"/>
<feature type="transmembrane region" description="Helical" evidence="8">
    <location>
        <begin position="388"/>
        <end position="407"/>
    </location>
</feature>
<feature type="transmembrane region" description="Helical" evidence="8">
    <location>
        <begin position="6"/>
        <end position="21"/>
    </location>
</feature>
<keyword evidence="3 7" id="KW-0812">Transmembrane</keyword>
<keyword evidence="4 8" id="KW-1133">Transmembrane helix</keyword>
<dbReference type="InterPro" id="IPR001750">
    <property type="entry name" value="ND/Mrp_TM"/>
</dbReference>
<sequence length="483" mass="51876">MLYLLLIFFPITMAISTFILRRRSELVIFAALGTVLTQVWIALQLPIDQPTRFLGVTLTLSTLGQVFLLVFLGIGVFAFIAARHLPHGENFVPITLLTLAQISGVLLLQDPFITTLLLASTSLTTVLTVVDLPVGASALVSTRVIAAALKYLVLMVVATVLMYIAFVLTDVFQPGELPGRISLARFILALLATSFALRLALIPFHTWLTDLVDHAEVLVSAVTITLLNTTSLLVLILVFQSYPMLLVESAEVLFVMRLGALVSVIVAGILALAPASLRRTIAYLILYHCGIVFYGLAAVSQLGLAGAIFGAFNQTLAVMLLFVSLGLLERPDGRTPGVLRRDLLRRWPVAASGLIVSGLSLLGLPPLGGAMSHLLIYQAAAEKGWLELSILLLGTLLAGLGLARIAAERLLGPGEDTLVVEPLMLGETELDRPPQRRLEPEPQSAAVLTLLLMLITLGVGLYPQPLLAVIDEAIRGLAFIQAL</sequence>
<keyword evidence="5" id="KW-0560">Oxidoreductase</keyword>
<feature type="transmembrane region" description="Helical" evidence="8">
    <location>
        <begin position="445"/>
        <end position="462"/>
    </location>
</feature>
<feature type="transmembrane region" description="Helical" evidence="8">
    <location>
        <begin position="217"/>
        <end position="242"/>
    </location>
</feature>
<dbReference type="PANTHER" id="PTHR42682">
    <property type="entry name" value="HYDROGENASE-4 COMPONENT F"/>
    <property type="match status" value="1"/>
</dbReference>
<evidence type="ECO:0000256" key="8">
    <source>
        <dbReference type="SAM" id="Phobius"/>
    </source>
</evidence>
<feature type="transmembrane region" description="Helical" evidence="8">
    <location>
        <begin position="280"/>
        <end position="299"/>
    </location>
</feature>
<keyword evidence="6 8" id="KW-0472">Membrane</keyword>
<feature type="transmembrane region" description="Helical" evidence="8">
    <location>
        <begin position="254"/>
        <end position="273"/>
    </location>
</feature>
<evidence type="ECO:0000259" key="9">
    <source>
        <dbReference type="Pfam" id="PF00361"/>
    </source>
</evidence>
<reference evidence="10 11" key="1">
    <citation type="submission" date="2021-03" db="EMBL/GenBank/DDBJ databases">
        <authorList>
            <person name="Grouzdev D.S."/>
        </authorList>
    </citation>
    <scope>NUCLEOTIDE SEQUENCE [LARGE SCALE GENOMIC DNA]</scope>
    <source>
        <strain evidence="10 11">M50-1</strain>
    </source>
</reference>
<feature type="transmembrane region" description="Helical" evidence="8">
    <location>
        <begin position="91"/>
        <end position="109"/>
    </location>
</feature>
<evidence type="ECO:0000256" key="4">
    <source>
        <dbReference type="ARBA" id="ARBA00022989"/>
    </source>
</evidence>
<evidence type="ECO:0000256" key="6">
    <source>
        <dbReference type="ARBA" id="ARBA00023136"/>
    </source>
</evidence>
<feature type="domain" description="NADH:quinone oxidoreductase/Mrp antiporter transmembrane" evidence="9">
    <location>
        <begin position="145"/>
        <end position="396"/>
    </location>
</feature>
<feature type="transmembrane region" description="Helical" evidence="8">
    <location>
        <begin position="115"/>
        <end position="139"/>
    </location>
</feature>
<comment type="subcellular location">
    <subcellularLocation>
        <location evidence="1">Cell membrane</location>
        <topology evidence="1">Multi-pass membrane protein</topology>
    </subcellularLocation>
    <subcellularLocation>
        <location evidence="7">Membrane</location>
        <topology evidence="7">Multi-pass membrane protein</topology>
    </subcellularLocation>
</comment>
<dbReference type="Proteomes" id="UP001193081">
    <property type="component" value="Unassembled WGS sequence"/>
</dbReference>
<feature type="transmembrane region" description="Helical" evidence="8">
    <location>
        <begin position="349"/>
        <end position="368"/>
    </location>
</feature>
<evidence type="ECO:0000256" key="5">
    <source>
        <dbReference type="ARBA" id="ARBA00023002"/>
    </source>
</evidence>
<dbReference type="InterPro" id="IPR052175">
    <property type="entry name" value="ComplexI-like_HydComp"/>
</dbReference>